<evidence type="ECO:0000256" key="1">
    <source>
        <dbReference type="SAM" id="MobiDB-lite"/>
    </source>
</evidence>
<feature type="compositionally biased region" description="Polar residues" evidence="1">
    <location>
        <begin position="442"/>
        <end position="459"/>
    </location>
</feature>
<dbReference type="Gene3D" id="1.10.555.10">
    <property type="entry name" value="Rho GTPase activation protein"/>
    <property type="match status" value="1"/>
</dbReference>
<dbReference type="InterPro" id="IPR000198">
    <property type="entry name" value="RhoGAP_dom"/>
</dbReference>
<reference evidence="3 4" key="1">
    <citation type="submission" date="2024-01" db="EMBL/GenBank/DDBJ databases">
        <authorList>
            <consortium name="Genoscope - CEA"/>
            <person name="William W."/>
        </authorList>
    </citation>
    <scope>NUCLEOTIDE SEQUENCE [LARGE SCALE GENOMIC DNA]</scope>
    <source>
        <strain evidence="3 4">29B2s-10</strain>
    </source>
</reference>
<evidence type="ECO:0000313" key="4">
    <source>
        <dbReference type="Proteomes" id="UP001497600"/>
    </source>
</evidence>
<keyword evidence="4" id="KW-1185">Reference proteome</keyword>
<dbReference type="InterPro" id="IPR008936">
    <property type="entry name" value="Rho_GTPase_activation_prot"/>
</dbReference>
<gene>
    <name evidence="3" type="ORF">CAAN4_F06172</name>
</gene>
<dbReference type="PANTHER" id="PTHR45808">
    <property type="entry name" value="RHO GTPASE-ACTIVATING PROTEIN 68F"/>
    <property type="match status" value="1"/>
</dbReference>
<dbReference type="CDD" id="cd00159">
    <property type="entry name" value="RhoGAP"/>
    <property type="match status" value="1"/>
</dbReference>
<dbReference type="SUPFAM" id="SSF48350">
    <property type="entry name" value="GTPase activation domain, GAP"/>
    <property type="match status" value="1"/>
</dbReference>
<sequence length="494" mass="57381">MERIFFKTGILDPSTSLPIYVFDTSYLPSTDLINYDAFIPTMMKYLPAEPYTLVMFNCGLNKISWVWGIKFLKQFLDGDDTESDNLSNLIKIYTVHDSWFVKSLTQIFNTKKNLSALQRMIDSFDLSSPFDNNPFDINSMKATKRRSKIVRCSNLSELSRHVELTKLKISLNIYKHNLQLEPEIQLYNHAPLLLNQDTTLYKLQNPLFYHHFYQIFNILDMYADKAELIFHKPGNKSNTDILFHCINRNQWIWINDWDLYCIAAVFKKILTDLPQPIIPLSCIQLPMKDDLQFTKDNFISIMQLHSKSNYDQLLYQLFDLCHKILSKPLTTKHTSNTLSKCLGHSLSHEVISSNKDRISVINRFVKNVMDNWNQLRTLYKYPTIDDIVNTSGEGAQKFNSYDISYDLTLDEDEDDLEYRVAFNTTNILSDDQNLKNHKKLSPPSTESYNLQVHAPSTSPRKVGPPVTPRKVHTKRAIPSSPKRKSPKKEHSADN</sequence>
<dbReference type="EMBL" id="OZ004258">
    <property type="protein sequence ID" value="CAK7912260.1"/>
    <property type="molecule type" value="Genomic_DNA"/>
</dbReference>
<feature type="compositionally biased region" description="Basic residues" evidence="1">
    <location>
        <begin position="469"/>
        <end position="487"/>
    </location>
</feature>
<accession>A0ABP0EFD0</accession>
<feature type="domain" description="Rho-GAP" evidence="2">
    <location>
        <begin position="198"/>
        <end position="376"/>
    </location>
</feature>
<dbReference type="Proteomes" id="UP001497600">
    <property type="component" value="Chromosome F"/>
</dbReference>
<evidence type="ECO:0000259" key="2">
    <source>
        <dbReference type="PROSITE" id="PS50238"/>
    </source>
</evidence>
<dbReference type="PROSITE" id="PS50238">
    <property type="entry name" value="RHOGAP"/>
    <property type="match status" value="1"/>
</dbReference>
<dbReference type="PANTHER" id="PTHR45808:SF2">
    <property type="entry name" value="RHO GTPASE-ACTIVATING PROTEIN 68F"/>
    <property type="match status" value="1"/>
</dbReference>
<protein>
    <recommendedName>
        <fullName evidence="2">Rho-GAP domain-containing protein</fullName>
    </recommendedName>
</protein>
<evidence type="ECO:0000313" key="3">
    <source>
        <dbReference type="EMBL" id="CAK7912260.1"/>
    </source>
</evidence>
<dbReference type="SMART" id="SM00324">
    <property type="entry name" value="RhoGAP"/>
    <property type="match status" value="1"/>
</dbReference>
<feature type="region of interest" description="Disordered" evidence="1">
    <location>
        <begin position="433"/>
        <end position="494"/>
    </location>
</feature>
<dbReference type="Pfam" id="PF13716">
    <property type="entry name" value="CRAL_TRIO_2"/>
    <property type="match status" value="1"/>
</dbReference>
<dbReference type="Gene3D" id="3.40.525.10">
    <property type="entry name" value="CRAL-TRIO lipid binding domain"/>
    <property type="match status" value="1"/>
</dbReference>
<dbReference type="InterPro" id="IPR036865">
    <property type="entry name" value="CRAL-TRIO_dom_sf"/>
</dbReference>
<organism evidence="3 4">
    <name type="scientific">[Candida] anglica</name>
    <dbReference type="NCBI Taxonomy" id="148631"/>
    <lineage>
        <taxon>Eukaryota</taxon>
        <taxon>Fungi</taxon>
        <taxon>Dikarya</taxon>
        <taxon>Ascomycota</taxon>
        <taxon>Saccharomycotina</taxon>
        <taxon>Pichiomycetes</taxon>
        <taxon>Debaryomycetaceae</taxon>
        <taxon>Kurtzmaniella</taxon>
    </lineage>
</organism>
<name>A0ABP0EFD0_9ASCO</name>
<dbReference type="Pfam" id="PF00620">
    <property type="entry name" value="RhoGAP"/>
    <property type="match status" value="1"/>
</dbReference>
<proteinExistence type="predicted"/>
<dbReference type="InterPro" id="IPR001251">
    <property type="entry name" value="CRAL-TRIO_dom"/>
</dbReference>